<evidence type="ECO:0000259" key="1">
    <source>
        <dbReference type="Pfam" id="PF07811"/>
    </source>
</evidence>
<dbReference type="Proteomes" id="UP000474159">
    <property type="component" value="Unassembled WGS sequence"/>
</dbReference>
<feature type="domain" description="TadE-like" evidence="1">
    <location>
        <begin position="32"/>
        <end position="74"/>
    </location>
</feature>
<dbReference type="EMBL" id="VZZK01000031">
    <property type="protein sequence ID" value="KAB1076422.1"/>
    <property type="molecule type" value="Genomic_DNA"/>
</dbReference>
<gene>
    <name evidence="2" type="ORF">F6X53_23915</name>
</gene>
<evidence type="ECO:0000313" key="2">
    <source>
        <dbReference type="EMBL" id="KAB1076422.1"/>
    </source>
</evidence>
<proteinExistence type="predicted"/>
<evidence type="ECO:0000313" key="3">
    <source>
        <dbReference type="Proteomes" id="UP000474159"/>
    </source>
</evidence>
<protein>
    <submittedName>
        <fullName evidence="2">Pilus assembly protein</fullName>
    </submittedName>
</protein>
<dbReference type="AlphaFoldDB" id="A0A6L3SWC0"/>
<comment type="caution">
    <text evidence="2">The sequence shown here is derived from an EMBL/GenBank/DDBJ whole genome shotgun (WGS) entry which is preliminary data.</text>
</comment>
<keyword evidence="3" id="KW-1185">Reference proteome</keyword>
<sequence length="213" mass="22920">MSSLPKIPAAPPGCRPPRPLLRARRFLRAERGSAAVEFSLVVIPFLSLLCATLEVAVGGWAEDMLQQAVAEAGRQIYTGRFQANTATTSGAANLLTAFRTELCKENGQTRRTLFTCANVRLNITQVDEFDKVALVSPTVTSRTGVNNWNPSFGGSYACGKNGGIVIIQAAVDFPVFFSQWSPGFVTLAGAKRVLQAATVFRVEPYDSTKVCTS</sequence>
<organism evidence="2 3">
    <name type="scientific">Methylobacterium soli</name>
    <dbReference type="NCBI Taxonomy" id="553447"/>
    <lineage>
        <taxon>Bacteria</taxon>
        <taxon>Pseudomonadati</taxon>
        <taxon>Pseudomonadota</taxon>
        <taxon>Alphaproteobacteria</taxon>
        <taxon>Hyphomicrobiales</taxon>
        <taxon>Methylobacteriaceae</taxon>
        <taxon>Methylobacterium</taxon>
    </lineage>
</organism>
<dbReference type="Pfam" id="PF07811">
    <property type="entry name" value="TadE"/>
    <property type="match status" value="1"/>
</dbReference>
<reference evidence="2 3" key="1">
    <citation type="submission" date="2019-09" db="EMBL/GenBank/DDBJ databases">
        <title>YIM 48816 draft genome.</title>
        <authorList>
            <person name="Jiang L."/>
        </authorList>
    </citation>
    <scope>NUCLEOTIDE SEQUENCE [LARGE SCALE GENOMIC DNA]</scope>
    <source>
        <strain evidence="2 3">YIM 48816</strain>
    </source>
</reference>
<accession>A0A6L3SWC0</accession>
<dbReference type="InterPro" id="IPR012495">
    <property type="entry name" value="TadE-like_dom"/>
</dbReference>
<name>A0A6L3SWC0_9HYPH</name>
<dbReference type="OrthoDB" id="7349713at2"/>